<accession>A0A1H9RM60</accession>
<evidence type="ECO:0000313" key="5">
    <source>
        <dbReference type="Proteomes" id="UP000198948"/>
    </source>
</evidence>
<dbReference type="RefSeq" id="WP_092650983.1">
    <property type="nucleotide sequence ID" value="NZ_FOHA01000004.1"/>
</dbReference>
<name>A0A1H9RM60_9LACT</name>
<dbReference type="SUPFAM" id="SSF51735">
    <property type="entry name" value="NAD(P)-binding Rossmann-fold domains"/>
    <property type="match status" value="1"/>
</dbReference>
<evidence type="ECO:0000313" key="4">
    <source>
        <dbReference type="EMBL" id="SER73605.1"/>
    </source>
</evidence>
<comment type="similarity">
    <text evidence="1 3">Belongs to the short-chain dehydrogenases/reductases (SDR) family.</text>
</comment>
<dbReference type="AlphaFoldDB" id="A0A1H9RM60"/>
<protein>
    <submittedName>
        <fullName evidence="4">Short-chain dehydrogenase</fullName>
    </submittedName>
</protein>
<dbReference type="PROSITE" id="PS51257">
    <property type="entry name" value="PROKAR_LIPOPROTEIN"/>
    <property type="match status" value="1"/>
</dbReference>
<dbReference type="GO" id="GO:0016491">
    <property type="term" value="F:oxidoreductase activity"/>
    <property type="evidence" value="ECO:0007669"/>
    <property type="project" value="UniProtKB-KW"/>
</dbReference>
<dbReference type="OrthoDB" id="9775296at2"/>
<dbReference type="PANTHER" id="PTHR43976:SF16">
    <property type="entry name" value="SHORT-CHAIN DEHYDROGENASE_REDUCTASE FAMILY PROTEIN"/>
    <property type="match status" value="1"/>
</dbReference>
<evidence type="ECO:0000256" key="1">
    <source>
        <dbReference type="ARBA" id="ARBA00006484"/>
    </source>
</evidence>
<dbReference type="STRING" id="142588.SAMN04488559_104145"/>
<dbReference type="PANTHER" id="PTHR43976">
    <property type="entry name" value="SHORT CHAIN DEHYDROGENASE"/>
    <property type="match status" value="1"/>
</dbReference>
<evidence type="ECO:0000256" key="3">
    <source>
        <dbReference type="RuleBase" id="RU000363"/>
    </source>
</evidence>
<dbReference type="InterPro" id="IPR002347">
    <property type="entry name" value="SDR_fam"/>
</dbReference>
<gene>
    <name evidence="4" type="ORF">SAMN04488559_104145</name>
</gene>
<dbReference type="EMBL" id="FOHA01000004">
    <property type="protein sequence ID" value="SER73605.1"/>
    <property type="molecule type" value="Genomic_DNA"/>
</dbReference>
<keyword evidence="2" id="KW-0560">Oxidoreductase</keyword>
<dbReference type="NCBIfam" id="NF005372">
    <property type="entry name" value="PRK06914.1"/>
    <property type="match status" value="1"/>
</dbReference>
<dbReference type="PRINTS" id="PR00080">
    <property type="entry name" value="SDRFAMILY"/>
</dbReference>
<dbReference type="CDD" id="cd05374">
    <property type="entry name" value="17beta-HSD-like_SDR_c"/>
    <property type="match status" value="1"/>
</dbReference>
<dbReference type="Proteomes" id="UP000198948">
    <property type="component" value="Unassembled WGS sequence"/>
</dbReference>
<dbReference type="Pfam" id="PF00106">
    <property type="entry name" value="adh_short"/>
    <property type="match status" value="1"/>
</dbReference>
<dbReference type="InterPro" id="IPR036291">
    <property type="entry name" value="NAD(P)-bd_dom_sf"/>
</dbReference>
<sequence length="282" mass="31728">MTQKTVLITGASSGFGLLTACTFARAGFHVIATVRNPEKAQRLKEAAHQAQCFNQIDILYLDLNSKDSWEDFERTLEKIPRIDILVNNAGYAAAGFAEEVPIQQVQQQFEVNFFKLIQLTQKVLPKMHQQGQGRIINIGSISSYIGFPGLSPYVSVKHALSGWSESLRLELAPFNIAVSLISPGSYQTNIWEMQQAPIHENEASLYHQLLLNMTKQMKNGRKNYGNPQEVADKVVTVALHRKPKLHYPMGKNVRLMLLAKSLFPWSVWEKIVLKTIHSAGKE</sequence>
<organism evidence="4 5">
    <name type="scientific">Isobaculum melis</name>
    <dbReference type="NCBI Taxonomy" id="142588"/>
    <lineage>
        <taxon>Bacteria</taxon>
        <taxon>Bacillati</taxon>
        <taxon>Bacillota</taxon>
        <taxon>Bacilli</taxon>
        <taxon>Lactobacillales</taxon>
        <taxon>Carnobacteriaceae</taxon>
        <taxon>Isobaculum</taxon>
    </lineage>
</organism>
<keyword evidence="5" id="KW-1185">Reference proteome</keyword>
<reference evidence="4 5" key="1">
    <citation type="submission" date="2016-10" db="EMBL/GenBank/DDBJ databases">
        <authorList>
            <person name="de Groot N.N."/>
        </authorList>
    </citation>
    <scope>NUCLEOTIDE SEQUENCE [LARGE SCALE GENOMIC DNA]</scope>
    <source>
        <strain evidence="4 5">DSM 13760</strain>
    </source>
</reference>
<dbReference type="InterPro" id="IPR051911">
    <property type="entry name" value="SDR_oxidoreductase"/>
</dbReference>
<evidence type="ECO:0000256" key="2">
    <source>
        <dbReference type="ARBA" id="ARBA00023002"/>
    </source>
</evidence>
<dbReference type="Gene3D" id="3.40.50.720">
    <property type="entry name" value="NAD(P)-binding Rossmann-like Domain"/>
    <property type="match status" value="1"/>
</dbReference>
<dbReference type="PRINTS" id="PR00081">
    <property type="entry name" value="GDHRDH"/>
</dbReference>
<proteinExistence type="inferred from homology"/>